<name>D5UC12_CELFN</name>
<keyword evidence="2" id="KW-1185">Reference proteome</keyword>
<organism evidence="1 2">
    <name type="scientific">Cellulomonas flavigena (strain ATCC 482 / DSM 20109 / BCRC 11376 / JCM 18109 / NBRC 3775 / NCIMB 8073 / NRS 134)</name>
    <dbReference type="NCBI Taxonomy" id="446466"/>
    <lineage>
        <taxon>Bacteria</taxon>
        <taxon>Bacillati</taxon>
        <taxon>Actinomycetota</taxon>
        <taxon>Actinomycetes</taxon>
        <taxon>Micrococcales</taxon>
        <taxon>Cellulomonadaceae</taxon>
        <taxon>Cellulomonas</taxon>
    </lineage>
</organism>
<dbReference type="HOGENOM" id="CLU_732979_0_0_11"/>
<dbReference type="Pfam" id="PF19474">
    <property type="entry name" value="DUF6011"/>
    <property type="match status" value="1"/>
</dbReference>
<dbReference type="Proteomes" id="UP000000849">
    <property type="component" value="Chromosome"/>
</dbReference>
<sequence length="377" mass="41751">MANRSDRRARLTDALMACLTERAGMDKRALLRELHTRGFDADATEMNSVLYRRTDLFRRVGDSPPIWFPAAAGKAQDAGAGSGSPAAPRVKTPALGAAERQRLLRQQDIQPGFKPSGFRLHPFPLGRKPPVESWGDLSSRAPATLEDSLVDRLELTCLPAGLSLSIQRVIIDDYPCFVAWCVPDNRQLAELLRRRGWHVWPREHPCAWDRPDYLTVTPQIPAIATWRSDRAFSAVRAALGLVHDGLELRDLQQLAIRVDLADGAEARHRLLRVHDEAKYRQAFAGRGFKGFVNPVRGACGVCGLPLRDPVSLARGIGPDCWDSFYREFPDYAADMTRADANPLFWMGASALPDFQRLLKSAAAGRVARGADTSPLAR</sequence>
<dbReference type="InterPro" id="IPR046053">
    <property type="entry name" value="DUF6011"/>
</dbReference>
<dbReference type="KEGG" id="cfl:Cfla_3292"/>
<protein>
    <submittedName>
        <fullName evidence="1">Uncharacterized protein</fullName>
    </submittedName>
</protein>
<dbReference type="STRING" id="446466.Cfla_3292"/>
<proteinExistence type="predicted"/>
<dbReference type="EMBL" id="CP001964">
    <property type="protein sequence ID" value="ADG76171.1"/>
    <property type="molecule type" value="Genomic_DNA"/>
</dbReference>
<dbReference type="OrthoDB" id="3237462at2"/>
<dbReference type="RefSeq" id="WP_013118501.1">
    <property type="nucleotide sequence ID" value="NC_014151.1"/>
</dbReference>
<dbReference type="AlphaFoldDB" id="D5UC12"/>
<reference evidence="1 2" key="1">
    <citation type="journal article" date="2010" name="Stand. Genomic Sci.">
        <title>Complete genome sequence of Cellulomonas flavigena type strain (134).</title>
        <authorList>
            <person name="Abt B."/>
            <person name="Foster B."/>
            <person name="Lapidus A."/>
            <person name="Clum A."/>
            <person name="Sun H."/>
            <person name="Pukall R."/>
            <person name="Lucas S."/>
            <person name="Glavina Del Rio T."/>
            <person name="Nolan M."/>
            <person name="Tice H."/>
            <person name="Cheng J.F."/>
            <person name="Pitluck S."/>
            <person name="Liolios K."/>
            <person name="Ivanova N."/>
            <person name="Mavromatis K."/>
            <person name="Ovchinnikova G."/>
            <person name="Pati A."/>
            <person name="Goodwin L."/>
            <person name="Chen A."/>
            <person name="Palaniappan K."/>
            <person name="Land M."/>
            <person name="Hauser L."/>
            <person name="Chang Y.J."/>
            <person name="Jeffries C.D."/>
            <person name="Rohde M."/>
            <person name="Goker M."/>
            <person name="Woyke T."/>
            <person name="Bristow J."/>
            <person name="Eisen J.A."/>
            <person name="Markowitz V."/>
            <person name="Hugenholtz P."/>
            <person name="Kyrpides N.C."/>
            <person name="Klenk H.P."/>
        </authorList>
    </citation>
    <scope>NUCLEOTIDE SEQUENCE [LARGE SCALE GENOMIC DNA]</scope>
    <source>
        <strain evidence="2">ATCC 482 / DSM 20109 / BCRC 11376 / JCM 18109 / NBRC 3775 / NCIMB 8073 / NRS 134</strain>
    </source>
</reference>
<accession>D5UC12</accession>
<gene>
    <name evidence="1" type="ordered locus">Cfla_3292</name>
</gene>
<evidence type="ECO:0000313" key="1">
    <source>
        <dbReference type="EMBL" id="ADG76171.1"/>
    </source>
</evidence>
<evidence type="ECO:0000313" key="2">
    <source>
        <dbReference type="Proteomes" id="UP000000849"/>
    </source>
</evidence>